<reference evidence="1 2" key="1">
    <citation type="journal article" date="2010" name="Proc. Natl. Acad. Sci. U.S.A.">
        <title>Insights into evolution of multicellular fungi from the assembled chromosomes of the mushroom Coprinopsis cinerea (Coprinus cinereus).</title>
        <authorList>
            <person name="Stajich J.E."/>
            <person name="Wilke S.K."/>
            <person name="Ahren D."/>
            <person name="Au C.H."/>
            <person name="Birren B.W."/>
            <person name="Borodovsky M."/>
            <person name="Burns C."/>
            <person name="Canback B."/>
            <person name="Casselton L.A."/>
            <person name="Cheng C.K."/>
            <person name="Deng J."/>
            <person name="Dietrich F.S."/>
            <person name="Fargo D.C."/>
            <person name="Farman M.L."/>
            <person name="Gathman A.C."/>
            <person name="Goldberg J."/>
            <person name="Guigo R."/>
            <person name="Hoegger P.J."/>
            <person name="Hooker J.B."/>
            <person name="Huggins A."/>
            <person name="James T.Y."/>
            <person name="Kamada T."/>
            <person name="Kilaru S."/>
            <person name="Kodira C."/>
            <person name="Kues U."/>
            <person name="Kupfer D."/>
            <person name="Kwan H.S."/>
            <person name="Lomsadze A."/>
            <person name="Li W."/>
            <person name="Lilly W.W."/>
            <person name="Ma L.J."/>
            <person name="Mackey A.J."/>
            <person name="Manning G."/>
            <person name="Martin F."/>
            <person name="Muraguchi H."/>
            <person name="Natvig D.O."/>
            <person name="Palmerini H."/>
            <person name="Ramesh M.A."/>
            <person name="Rehmeyer C.J."/>
            <person name="Roe B.A."/>
            <person name="Shenoy N."/>
            <person name="Stanke M."/>
            <person name="Ter-Hovhannisyan V."/>
            <person name="Tunlid A."/>
            <person name="Velagapudi R."/>
            <person name="Vision T.J."/>
            <person name="Zeng Q."/>
            <person name="Zolan M.E."/>
            <person name="Pukkila P.J."/>
        </authorList>
    </citation>
    <scope>NUCLEOTIDE SEQUENCE [LARGE SCALE GENOMIC DNA]</scope>
    <source>
        <strain evidence="2">Okayama-7 / 130 / ATCC MYA-4618 / FGSC 9003</strain>
    </source>
</reference>
<dbReference type="KEGG" id="cci:CC1G_12591"/>
<dbReference type="AlphaFoldDB" id="A8P9K0"/>
<evidence type="ECO:0000313" key="2">
    <source>
        <dbReference type="Proteomes" id="UP000001861"/>
    </source>
</evidence>
<gene>
    <name evidence="1" type="ORF">CC1G_12591</name>
</gene>
<dbReference type="HOGENOM" id="CLU_2096759_0_0_1"/>
<protein>
    <submittedName>
        <fullName evidence="1">Uncharacterized protein</fullName>
    </submittedName>
</protein>
<organism evidence="1 2">
    <name type="scientific">Coprinopsis cinerea (strain Okayama-7 / 130 / ATCC MYA-4618 / FGSC 9003)</name>
    <name type="common">Inky cap fungus</name>
    <name type="synonym">Hormographiella aspergillata</name>
    <dbReference type="NCBI Taxonomy" id="240176"/>
    <lineage>
        <taxon>Eukaryota</taxon>
        <taxon>Fungi</taxon>
        <taxon>Dikarya</taxon>
        <taxon>Basidiomycota</taxon>
        <taxon>Agaricomycotina</taxon>
        <taxon>Agaricomycetes</taxon>
        <taxon>Agaricomycetidae</taxon>
        <taxon>Agaricales</taxon>
        <taxon>Agaricineae</taxon>
        <taxon>Psathyrellaceae</taxon>
        <taxon>Coprinopsis</taxon>
    </lineage>
</organism>
<dbReference type="InParanoid" id="A8P9K0"/>
<dbReference type="EMBL" id="AACS02000011">
    <property type="protein sequence ID" value="EAU82025.2"/>
    <property type="molecule type" value="Genomic_DNA"/>
</dbReference>
<evidence type="ECO:0000313" key="1">
    <source>
        <dbReference type="EMBL" id="EAU82025.2"/>
    </source>
</evidence>
<dbReference type="RefSeq" id="XP_001839789.2">
    <property type="nucleotide sequence ID" value="XM_001839737.2"/>
</dbReference>
<sequence>MSTTYIFPDGILPNIKAVEKLYGGDLSTDSNVLPPATSPELLPGKYQLPLPRRLRLPPGVLYVSPVRLEIPSNFTGIRVIAAMTSISAAPIPIDTAKELQAREAEAQTCRIMRACF</sequence>
<dbReference type="Proteomes" id="UP000001861">
    <property type="component" value="Unassembled WGS sequence"/>
</dbReference>
<comment type="caution">
    <text evidence="1">The sequence shown here is derived from an EMBL/GenBank/DDBJ whole genome shotgun (WGS) entry which is preliminary data.</text>
</comment>
<accession>A8P9K0</accession>
<keyword evidence="2" id="KW-1185">Reference proteome</keyword>
<name>A8P9K0_COPC7</name>
<dbReference type="VEuPathDB" id="FungiDB:CC1G_12591"/>
<proteinExistence type="predicted"/>
<dbReference type="GeneID" id="6016407"/>